<reference evidence="4 5" key="1">
    <citation type="journal article" date="2025" name="Microbiol. Resour. Announc.">
        <title>Draft genome sequences for Neonectria magnoliae and Neonectria punicea, canker pathogens of Liriodendron tulipifera and Acer saccharum in West Virginia.</title>
        <authorList>
            <person name="Petronek H.M."/>
            <person name="Kasson M.T."/>
            <person name="Metheny A.M."/>
            <person name="Stauder C.M."/>
            <person name="Lovett B."/>
            <person name="Lynch S.C."/>
            <person name="Garnas J.R."/>
            <person name="Kasson L.R."/>
            <person name="Stajich J.E."/>
        </authorList>
    </citation>
    <scope>NUCLEOTIDE SEQUENCE [LARGE SCALE GENOMIC DNA]</scope>
    <source>
        <strain evidence="4 5">NRRL 64653</strain>
    </source>
</reference>
<evidence type="ECO:0000256" key="2">
    <source>
        <dbReference type="ARBA" id="ARBA00023043"/>
    </source>
</evidence>
<dbReference type="InterPro" id="IPR002110">
    <property type="entry name" value="Ankyrin_rpt"/>
</dbReference>
<dbReference type="PANTHER" id="PTHR24198:SF165">
    <property type="entry name" value="ANKYRIN REPEAT-CONTAINING PROTEIN-RELATED"/>
    <property type="match status" value="1"/>
</dbReference>
<dbReference type="PROSITE" id="PS50088">
    <property type="entry name" value="ANK_REPEAT"/>
    <property type="match status" value="2"/>
</dbReference>
<keyword evidence="5" id="KW-1185">Reference proteome</keyword>
<dbReference type="SMART" id="SM00248">
    <property type="entry name" value="ANK"/>
    <property type="match status" value="4"/>
</dbReference>
<evidence type="ECO:0000256" key="3">
    <source>
        <dbReference type="PROSITE-ProRule" id="PRU00023"/>
    </source>
</evidence>
<protein>
    <recommendedName>
        <fullName evidence="6">Ankyrin repeat protein</fullName>
    </recommendedName>
</protein>
<dbReference type="Pfam" id="PF00023">
    <property type="entry name" value="Ank"/>
    <property type="match status" value="1"/>
</dbReference>
<accession>A0ABR1HPQ9</accession>
<dbReference type="EMBL" id="JAZAVJ010000014">
    <property type="protein sequence ID" value="KAK7422718.1"/>
    <property type="molecule type" value="Genomic_DNA"/>
</dbReference>
<feature type="repeat" description="ANK" evidence="3">
    <location>
        <begin position="187"/>
        <end position="219"/>
    </location>
</feature>
<dbReference type="PRINTS" id="PR01415">
    <property type="entry name" value="ANKYRIN"/>
</dbReference>
<evidence type="ECO:0000256" key="1">
    <source>
        <dbReference type="ARBA" id="ARBA00022737"/>
    </source>
</evidence>
<evidence type="ECO:0000313" key="4">
    <source>
        <dbReference type="EMBL" id="KAK7422718.1"/>
    </source>
</evidence>
<dbReference type="SUPFAM" id="SSF48403">
    <property type="entry name" value="Ankyrin repeat"/>
    <property type="match status" value="1"/>
</dbReference>
<evidence type="ECO:0008006" key="6">
    <source>
        <dbReference type="Google" id="ProtNLM"/>
    </source>
</evidence>
<dbReference type="Proteomes" id="UP001498476">
    <property type="component" value="Unassembled WGS sequence"/>
</dbReference>
<proteinExistence type="predicted"/>
<dbReference type="PANTHER" id="PTHR24198">
    <property type="entry name" value="ANKYRIN REPEAT AND PROTEIN KINASE DOMAIN-CONTAINING PROTEIN"/>
    <property type="match status" value="1"/>
</dbReference>
<comment type="caution">
    <text evidence="4">The sequence shown here is derived from an EMBL/GenBank/DDBJ whole genome shotgun (WGS) entry which is preliminary data.</text>
</comment>
<feature type="repeat" description="ANK" evidence="3">
    <location>
        <begin position="50"/>
        <end position="82"/>
    </location>
</feature>
<gene>
    <name evidence="4" type="ORF">QQX98_001506</name>
</gene>
<organism evidence="4 5">
    <name type="scientific">Neonectria punicea</name>
    <dbReference type="NCBI Taxonomy" id="979145"/>
    <lineage>
        <taxon>Eukaryota</taxon>
        <taxon>Fungi</taxon>
        <taxon>Dikarya</taxon>
        <taxon>Ascomycota</taxon>
        <taxon>Pezizomycotina</taxon>
        <taxon>Sordariomycetes</taxon>
        <taxon>Hypocreomycetidae</taxon>
        <taxon>Hypocreales</taxon>
        <taxon>Nectriaceae</taxon>
        <taxon>Neonectria</taxon>
    </lineage>
</organism>
<sequence length="402" mass="44011">MFRRDAVSAQPRSIRFAAISLSEVEGARIFRRYCAFGGDINVRLNLQNNGFFTVLHMAAARGHINTARFLLDNGADTGAPAKGVWKLFRHASANFEPNFDSTFPGRQGVEVKQVAWLPLFAPMVKNDRGLYELLVQRSAPGNLTEPGNPAANPSSDVTVFHMARTETELNRCIQHHPSFMNHTCPGTGFTPVHLALTNGRGNMVEPLARAGCPCDTFDSELKTPLYRAIESFSLGSTLAIRRAAIGLVRTLLHHGADTNRRSGLVRETALLKAIRAVPFCWTDRHREVKKLVELLVSNGANVNTRDAVGTSVLSSLCRSVKSAGGSPSIEDFIDRMITVHGADPNIPQAWPRQSAQSLIALCSKSAKCDRLAKRLEELGGRLLPTEVAAYFANWAACPSRRD</sequence>
<evidence type="ECO:0000313" key="5">
    <source>
        <dbReference type="Proteomes" id="UP001498476"/>
    </source>
</evidence>
<dbReference type="Gene3D" id="1.25.40.20">
    <property type="entry name" value="Ankyrin repeat-containing domain"/>
    <property type="match status" value="2"/>
</dbReference>
<keyword evidence="2 3" id="KW-0040">ANK repeat</keyword>
<keyword evidence="1" id="KW-0677">Repeat</keyword>
<dbReference type="PROSITE" id="PS50297">
    <property type="entry name" value="ANK_REP_REGION"/>
    <property type="match status" value="2"/>
</dbReference>
<name>A0ABR1HPQ9_9HYPO</name>
<dbReference type="InterPro" id="IPR036770">
    <property type="entry name" value="Ankyrin_rpt-contain_sf"/>
</dbReference>